<evidence type="ECO:0000313" key="2">
    <source>
        <dbReference type="EMBL" id="EDR09051.1"/>
    </source>
</evidence>
<feature type="compositionally biased region" description="Polar residues" evidence="1">
    <location>
        <begin position="365"/>
        <end position="383"/>
    </location>
</feature>
<feature type="compositionally biased region" description="Polar residues" evidence="1">
    <location>
        <begin position="784"/>
        <end position="803"/>
    </location>
</feature>
<feature type="compositionally biased region" description="Polar residues" evidence="1">
    <location>
        <begin position="399"/>
        <end position="413"/>
    </location>
</feature>
<protein>
    <submittedName>
        <fullName evidence="2">Predicted protein</fullName>
    </submittedName>
</protein>
<dbReference type="HOGENOM" id="CLU_274750_0_0_1"/>
<dbReference type="AlphaFoldDB" id="B0D8A9"/>
<dbReference type="EMBL" id="DS547100">
    <property type="protein sequence ID" value="EDR09051.1"/>
    <property type="molecule type" value="Genomic_DNA"/>
</dbReference>
<dbReference type="OrthoDB" id="3357439at2759"/>
<reference evidence="2 3" key="1">
    <citation type="journal article" date="2008" name="Nature">
        <title>The genome of Laccaria bicolor provides insights into mycorrhizal symbiosis.</title>
        <authorList>
            <person name="Martin F."/>
            <person name="Aerts A."/>
            <person name="Ahren D."/>
            <person name="Brun A."/>
            <person name="Danchin E.G.J."/>
            <person name="Duchaussoy F."/>
            <person name="Gibon J."/>
            <person name="Kohler A."/>
            <person name="Lindquist E."/>
            <person name="Pereda V."/>
            <person name="Salamov A."/>
            <person name="Shapiro H.J."/>
            <person name="Wuyts J."/>
            <person name="Blaudez D."/>
            <person name="Buee M."/>
            <person name="Brokstein P."/>
            <person name="Canbaeck B."/>
            <person name="Cohen D."/>
            <person name="Courty P.E."/>
            <person name="Coutinho P.M."/>
            <person name="Delaruelle C."/>
            <person name="Detter J.C."/>
            <person name="Deveau A."/>
            <person name="DiFazio S."/>
            <person name="Duplessis S."/>
            <person name="Fraissinet-Tachet L."/>
            <person name="Lucic E."/>
            <person name="Frey-Klett P."/>
            <person name="Fourrey C."/>
            <person name="Feussner I."/>
            <person name="Gay G."/>
            <person name="Grimwood J."/>
            <person name="Hoegger P.J."/>
            <person name="Jain P."/>
            <person name="Kilaru S."/>
            <person name="Labbe J."/>
            <person name="Lin Y.C."/>
            <person name="Legue V."/>
            <person name="Le Tacon F."/>
            <person name="Marmeisse R."/>
            <person name="Melayah D."/>
            <person name="Montanini B."/>
            <person name="Muratet M."/>
            <person name="Nehls U."/>
            <person name="Niculita-Hirzel H."/>
            <person name="Oudot-Le Secq M.P."/>
            <person name="Peter M."/>
            <person name="Quesneville H."/>
            <person name="Rajashekar B."/>
            <person name="Reich M."/>
            <person name="Rouhier N."/>
            <person name="Schmutz J."/>
            <person name="Yin T."/>
            <person name="Chalot M."/>
            <person name="Henrissat B."/>
            <person name="Kuees U."/>
            <person name="Lucas S."/>
            <person name="Van de Peer Y."/>
            <person name="Podila G.K."/>
            <person name="Polle A."/>
            <person name="Pukkila P.J."/>
            <person name="Richardson P.M."/>
            <person name="Rouze P."/>
            <person name="Sanders I.R."/>
            <person name="Stajich J.E."/>
            <person name="Tunlid A."/>
            <person name="Tuskan G."/>
            <person name="Grigoriev I.V."/>
        </authorList>
    </citation>
    <scope>NUCLEOTIDE SEQUENCE [LARGE SCALE GENOMIC DNA]</scope>
    <source>
        <strain evidence="3">S238N-H82 / ATCC MYA-4686</strain>
    </source>
</reference>
<dbReference type="Proteomes" id="UP000001194">
    <property type="component" value="Unassembled WGS sequence"/>
</dbReference>
<keyword evidence="3" id="KW-1185">Reference proteome</keyword>
<feature type="compositionally biased region" description="Low complexity" evidence="1">
    <location>
        <begin position="904"/>
        <end position="936"/>
    </location>
</feature>
<feature type="compositionally biased region" description="Low complexity" evidence="1">
    <location>
        <begin position="769"/>
        <end position="782"/>
    </location>
</feature>
<feature type="compositionally biased region" description="Acidic residues" evidence="1">
    <location>
        <begin position="634"/>
        <end position="643"/>
    </location>
</feature>
<feature type="compositionally biased region" description="Acidic residues" evidence="1">
    <location>
        <begin position="1137"/>
        <end position="1150"/>
    </location>
</feature>
<feature type="compositionally biased region" description="Polar residues" evidence="1">
    <location>
        <begin position="267"/>
        <end position="283"/>
    </location>
</feature>
<name>B0D8A9_LACBS</name>
<feature type="region of interest" description="Disordered" evidence="1">
    <location>
        <begin position="1108"/>
        <end position="1165"/>
    </location>
</feature>
<feature type="compositionally biased region" description="Basic and acidic residues" evidence="1">
    <location>
        <begin position="1151"/>
        <end position="1165"/>
    </location>
</feature>
<feature type="compositionally biased region" description="Polar residues" evidence="1">
    <location>
        <begin position="1005"/>
        <end position="1023"/>
    </location>
</feature>
<dbReference type="GeneID" id="6076135"/>
<proteinExistence type="predicted"/>
<feature type="region of interest" description="Disordered" evidence="1">
    <location>
        <begin position="998"/>
        <end position="1079"/>
    </location>
</feature>
<sequence length="1165" mass="125379">MEASKKRKRDIDYPRITYDVADRTFDRLFKEESLDEMKQVVRKKMGYSSDIPLHLAQLRDSKTVDLEDDDDFDAFSAATYAVPVIVVRVTVGKPTIAPVTTQERSGASQVILSTNLPCSYLTPQKTDVVASAAQTDEDNNEPTSRVQKSAKKRKISRNDASSVKKKAISKDTVPINGSEATCEPGATTDSAQDKSVEQASAGGEKKRKRKKDSAEAEPPQGSPARESLVNNFPTFVTEKSKKKKTKAADHDATASGAASKSAEPPKATTSELPQDVQAASNVTKPEKLKKSKNKSKTSSAVVEVSGDEAERVDHRPVNPLPLAEKLAEAISQTGDKNKNLPIPSEEPRAKKKRGKNEKEVKPINRNKSTLEPSSQSKTNNTTEGNKDAMATLQKIIASRRTTTPAVASKTPAQEPTAPKETENAVVKGKTSRPPGIKATEIQPNGVESPTRKRSSGTQSCPICKESPLHLRFQCPVVVRGVEALETRLAELQEDTSVDQSQLIGELKMMIERKRKTAKMPKTKVISDDSTSLSGSSKVAAVAKPPQAGKKISILKDLPVPGALSALGSVSYTDLDLEAIIRGPRVSLTAANIPSTDTSEDEEERDEGKAGGLLEDEEVVVKVKHSRKRLSSGSSDEDEEEEEESNKSVDTPRQTISPPVVNATASEPRRSSPSESSDNGDRSFMDVDGQGESVEIDKTGDAAFSEALADDTAVLKVAIDKRPPESQASKRHQTDDDSDTAVASQKNEGDSAVPVPIETAGNARNDSIEPAESPKSPEAPHSPIMGSSQIPPLQSTPKLSQSMRTRTRQLLAKSGAPSPMTKAMKLLGNIHEGNGPSPQGNEDSVARRTRTATRSLTQLPIPVLTPRVIKPPMASQPHPQAQEEEEEGGESPAAVPNPPQSSMLPGKTPAKPSSKTSATTKARAKTPAKVPPKTALKGSKLASKASARGRGKTNDVNQEEANTFDADTNGEDSDVPEQASLNTWEVLNDNSSVVGDITMMMEDELQSSPSTQTPFPKFANGQSTRESERDPASQDKGPSTTKEPLFILTESQPGFPYSQWATGHGPESANDSEDEEEVAAVVKPQLARQMASHSFRRLTDITASQQLFQAPIKMQPSQLSSSKDTSNDPYGRKGKESESEESDTESDSDEDTPTHIPKERRAGRVK</sequence>
<dbReference type="KEGG" id="lbc:LACBIDRAFT_293991"/>
<dbReference type="STRING" id="486041.B0D8A9"/>
<feature type="region of interest" description="Disordered" evidence="1">
    <location>
        <begin position="715"/>
        <end position="985"/>
    </location>
</feature>
<accession>B0D8A9</accession>
<organism evidence="3">
    <name type="scientific">Laccaria bicolor (strain S238N-H82 / ATCC MYA-4686)</name>
    <name type="common">Bicoloured deceiver</name>
    <name type="synonym">Laccaria laccata var. bicolor</name>
    <dbReference type="NCBI Taxonomy" id="486041"/>
    <lineage>
        <taxon>Eukaryota</taxon>
        <taxon>Fungi</taxon>
        <taxon>Dikarya</taxon>
        <taxon>Basidiomycota</taxon>
        <taxon>Agaricomycotina</taxon>
        <taxon>Agaricomycetes</taxon>
        <taxon>Agaricomycetidae</taxon>
        <taxon>Agaricales</taxon>
        <taxon>Agaricineae</taxon>
        <taxon>Hydnangiaceae</taxon>
        <taxon>Laccaria</taxon>
    </lineage>
</organism>
<evidence type="ECO:0000313" key="3">
    <source>
        <dbReference type="Proteomes" id="UP000001194"/>
    </source>
</evidence>
<gene>
    <name evidence="2" type="ORF">LACBIDRAFT_293991</name>
</gene>
<feature type="compositionally biased region" description="Polar residues" evidence="1">
    <location>
        <begin position="647"/>
        <end position="656"/>
    </location>
</feature>
<feature type="region of interest" description="Disordered" evidence="1">
    <location>
        <begin position="130"/>
        <end position="462"/>
    </location>
</feature>
<evidence type="ECO:0000256" key="1">
    <source>
        <dbReference type="SAM" id="MobiDB-lite"/>
    </source>
</evidence>
<dbReference type="InParanoid" id="B0D8A9"/>
<feature type="region of interest" description="Disordered" evidence="1">
    <location>
        <begin position="590"/>
        <end position="698"/>
    </location>
</feature>
<feature type="compositionally biased region" description="Polar residues" evidence="1">
    <location>
        <begin position="1114"/>
        <end position="1127"/>
    </location>
</feature>
<dbReference type="RefSeq" id="XP_001880364.1">
    <property type="nucleotide sequence ID" value="XM_001880329.1"/>
</dbReference>